<keyword evidence="3" id="KW-1185">Reference proteome</keyword>
<comment type="caution">
    <text evidence="2">The sequence shown here is derived from an EMBL/GenBank/DDBJ whole genome shotgun (WGS) entry which is preliminary data.</text>
</comment>
<dbReference type="SUPFAM" id="SSF160904">
    <property type="entry name" value="Jann2411-like"/>
    <property type="match status" value="1"/>
</dbReference>
<dbReference type="InterPro" id="IPR021005">
    <property type="entry name" value="Znf_CGNR"/>
</dbReference>
<sequence>MDRLWTDFVNSDYHDWRGGDRSEDRLGKASWQQDFLNRWQLEATVPASSAEESTMRSFRDELQSLAIRMSAGDLLTDKDQTWLNDCMQAGGVTRKLILQEKGLDVVLVPMHAHWQQVIAEVAADFAMTLLKGEGQRIRSCDNPDCRWIFYDDTRSRTQKYCDDKMCGNLMKVRRFRAKRKQATSKEPGEKKNEI</sequence>
<feature type="domain" description="Zinc finger CGNR" evidence="1">
    <location>
        <begin position="136"/>
        <end position="179"/>
    </location>
</feature>
<gene>
    <name evidence="2" type="ORF">GCM10008014_13670</name>
</gene>
<dbReference type="PANTHER" id="PTHR35525">
    <property type="entry name" value="BLL6575 PROTEIN"/>
    <property type="match status" value="1"/>
</dbReference>
<dbReference type="EMBL" id="BMFU01000002">
    <property type="protein sequence ID" value="GGH49302.1"/>
    <property type="molecule type" value="Genomic_DNA"/>
</dbReference>
<organism evidence="2 3">
    <name type="scientific">Paenibacillus silvae</name>
    <dbReference type="NCBI Taxonomy" id="1325358"/>
    <lineage>
        <taxon>Bacteria</taxon>
        <taxon>Bacillati</taxon>
        <taxon>Bacillota</taxon>
        <taxon>Bacilli</taxon>
        <taxon>Bacillales</taxon>
        <taxon>Paenibacillaceae</taxon>
        <taxon>Paenibacillus</taxon>
    </lineage>
</organism>
<evidence type="ECO:0000313" key="3">
    <source>
        <dbReference type="Proteomes" id="UP000652153"/>
    </source>
</evidence>
<dbReference type="Gene3D" id="1.10.3300.10">
    <property type="entry name" value="Jann2411-like domain"/>
    <property type="match status" value="1"/>
</dbReference>
<dbReference type="Pfam" id="PF11706">
    <property type="entry name" value="zf-CGNR"/>
    <property type="match status" value="1"/>
</dbReference>
<dbReference type="Proteomes" id="UP000652153">
    <property type="component" value="Unassembled WGS sequence"/>
</dbReference>
<name>A0ABQ1Z4C9_9BACL</name>
<reference evidence="3" key="1">
    <citation type="journal article" date="2019" name="Int. J. Syst. Evol. Microbiol.">
        <title>The Global Catalogue of Microorganisms (GCM) 10K type strain sequencing project: providing services to taxonomists for standard genome sequencing and annotation.</title>
        <authorList>
            <consortium name="The Broad Institute Genomics Platform"/>
            <consortium name="The Broad Institute Genome Sequencing Center for Infectious Disease"/>
            <person name="Wu L."/>
            <person name="Ma J."/>
        </authorList>
    </citation>
    <scope>NUCLEOTIDE SEQUENCE [LARGE SCALE GENOMIC DNA]</scope>
    <source>
        <strain evidence="3">CGMCC 1.12770</strain>
    </source>
</reference>
<dbReference type="InterPro" id="IPR010852">
    <property type="entry name" value="ABATE"/>
</dbReference>
<dbReference type="Pfam" id="PF07336">
    <property type="entry name" value="ABATE"/>
    <property type="match status" value="1"/>
</dbReference>
<proteinExistence type="predicted"/>
<dbReference type="PANTHER" id="PTHR35525:SF3">
    <property type="entry name" value="BLL6575 PROTEIN"/>
    <property type="match status" value="1"/>
</dbReference>
<dbReference type="RefSeq" id="WP_145401909.1">
    <property type="nucleotide sequence ID" value="NZ_BMFU01000002.1"/>
</dbReference>
<accession>A0ABQ1Z4C9</accession>
<evidence type="ECO:0000259" key="1">
    <source>
        <dbReference type="Pfam" id="PF11706"/>
    </source>
</evidence>
<dbReference type="InterPro" id="IPR023286">
    <property type="entry name" value="ABATE_dom_sf"/>
</dbReference>
<evidence type="ECO:0000313" key="2">
    <source>
        <dbReference type="EMBL" id="GGH49302.1"/>
    </source>
</evidence>
<protein>
    <recommendedName>
        <fullName evidence="1">Zinc finger CGNR domain-containing protein</fullName>
    </recommendedName>
</protein>